<name>A0A1I2ET10_9GAMM</name>
<protein>
    <submittedName>
        <fullName evidence="1">Tautomerase enzyme</fullName>
    </submittedName>
</protein>
<dbReference type="SUPFAM" id="SSF55331">
    <property type="entry name" value="Tautomerase/MIF"/>
    <property type="match status" value="1"/>
</dbReference>
<dbReference type="PANTHER" id="PTHR38460">
    <property type="entry name" value="TAUTOMERASE YOLI-RELATED"/>
    <property type="match status" value="1"/>
</dbReference>
<dbReference type="STRING" id="500610.SAMN02799615_02094"/>
<dbReference type="Pfam" id="PF14552">
    <property type="entry name" value="Tautomerase_2"/>
    <property type="match status" value="1"/>
</dbReference>
<organism evidence="1 2">
    <name type="scientific">Dyella marensis</name>
    <dbReference type="NCBI Taxonomy" id="500610"/>
    <lineage>
        <taxon>Bacteria</taxon>
        <taxon>Pseudomonadati</taxon>
        <taxon>Pseudomonadota</taxon>
        <taxon>Gammaproteobacteria</taxon>
        <taxon>Lysobacterales</taxon>
        <taxon>Rhodanobacteraceae</taxon>
        <taxon>Dyella</taxon>
    </lineage>
</organism>
<evidence type="ECO:0000313" key="2">
    <source>
        <dbReference type="Proteomes" id="UP000199477"/>
    </source>
</evidence>
<dbReference type="InterPro" id="IPR037479">
    <property type="entry name" value="Tauto_MSAD"/>
</dbReference>
<proteinExistence type="predicted"/>
<dbReference type="Proteomes" id="UP000199477">
    <property type="component" value="Unassembled WGS sequence"/>
</dbReference>
<keyword evidence="2" id="KW-1185">Reference proteome</keyword>
<gene>
    <name evidence="1" type="ORF">SAMN02799615_02094</name>
</gene>
<dbReference type="RefSeq" id="WP_026635477.1">
    <property type="nucleotide sequence ID" value="NZ_FONH01000005.1"/>
</dbReference>
<accession>A0A1I2ET10</accession>
<dbReference type="EMBL" id="FONH01000005">
    <property type="protein sequence ID" value="SFE96192.1"/>
    <property type="molecule type" value="Genomic_DNA"/>
</dbReference>
<evidence type="ECO:0000313" key="1">
    <source>
        <dbReference type="EMBL" id="SFE96192.1"/>
    </source>
</evidence>
<dbReference type="InterPro" id="IPR014347">
    <property type="entry name" value="Tautomerase/MIF_sf"/>
</dbReference>
<sequence length="126" mass="14525">MPLVRIALRRGKSAAYIAALRNGIYRAMREAFDVPENDRFILVSQHDAEEFDYDAHYLGVERDDDLVIVQIACNNTRTTEKKQAFYRRMAELLAEEPGLRPENLFINLLETGKENWSFGNGIAQYV</sequence>
<dbReference type="AlphaFoldDB" id="A0A1I2ET10"/>
<dbReference type="PANTHER" id="PTHR38460:SF1">
    <property type="entry name" value="TAUTOMERASE YOLI-RELATED"/>
    <property type="match status" value="1"/>
</dbReference>
<dbReference type="Gene3D" id="3.30.429.10">
    <property type="entry name" value="Macrophage Migration Inhibitory Factor"/>
    <property type="match status" value="1"/>
</dbReference>
<reference evidence="2" key="1">
    <citation type="submission" date="2016-10" db="EMBL/GenBank/DDBJ databases">
        <authorList>
            <person name="Varghese N."/>
            <person name="Submissions S."/>
        </authorList>
    </citation>
    <scope>NUCLEOTIDE SEQUENCE [LARGE SCALE GENOMIC DNA]</scope>
    <source>
        <strain evidence="2">UNC178MFTsu3.1</strain>
    </source>
</reference>